<proteinExistence type="evidence at transcript level"/>
<dbReference type="GO" id="GO:0003735">
    <property type="term" value="F:structural constituent of ribosome"/>
    <property type="evidence" value="ECO:0007669"/>
    <property type="project" value="InterPro"/>
</dbReference>
<dbReference type="PRINTS" id="PR00972">
    <property type="entry name" value="RIBSOMALS12E"/>
</dbReference>
<feature type="domain" description="Ribosomal protein eL8/eL30/eS12/Gadd45" evidence="5">
    <location>
        <begin position="20"/>
        <end position="113"/>
    </location>
</feature>
<dbReference type="InterPro" id="IPR004038">
    <property type="entry name" value="Ribosomal_eL8/eL30/eS12/Gad45"/>
</dbReference>
<protein>
    <recommendedName>
        <fullName evidence="4">40S ribosomal protein S12</fullName>
    </recommendedName>
</protein>
<name>A0A023F9Q2_TRIIF</name>
<dbReference type="Pfam" id="PF01248">
    <property type="entry name" value="Ribosomal_L7Ae"/>
    <property type="match status" value="1"/>
</dbReference>
<evidence type="ECO:0000256" key="4">
    <source>
        <dbReference type="RuleBase" id="RU000670"/>
    </source>
</evidence>
<evidence type="ECO:0000256" key="1">
    <source>
        <dbReference type="ARBA" id="ARBA00005824"/>
    </source>
</evidence>
<dbReference type="GO" id="GO:1990904">
    <property type="term" value="C:ribonucleoprotein complex"/>
    <property type="evidence" value="ECO:0007669"/>
    <property type="project" value="UniProtKB-KW"/>
</dbReference>
<dbReference type="InterPro" id="IPR029064">
    <property type="entry name" value="Ribosomal_eL30-like_sf"/>
</dbReference>
<dbReference type="GO" id="GO:0005840">
    <property type="term" value="C:ribosome"/>
    <property type="evidence" value="ECO:0007669"/>
    <property type="project" value="UniProtKB-KW"/>
</dbReference>
<dbReference type="AlphaFoldDB" id="A0A023F9Q2"/>
<comment type="similarity">
    <text evidence="1 4">Belongs to the eukaryotic ribosomal protein eS12 family.</text>
</comment>
<dbReference type="SUPFAM" id="SSF55315">
    <property type="entry name" value="L30e-like"/>
    <property type="match status" value="1"/>
</dbReference>
<accession>A0A023F9Q2</accession>
<dbReference type="PANTHER" id="PTHR11843">
    <property type="entry name" value="40S RIBOSOMAL PROTEIN S12"/>
    <property type="match status" value="1"/>
</dbReference>
<reference evidence="6" key="1">
    <citation type="journal article" date="2014" name="PLoS Negl. Trop. Dis.">
        <title>An updated insight into the Sialotranscriptome of Triatoma infestans: developmental stage and geographic variations.</title>
        <authorList>
            <person name="Schwarz A."/>
            <person name="Medrano-Mercado N."/>
            <person name="Schaub G.A."/>
            <person name="Struchiner C.J."/>
            <person name="Bargues M.D."/>
            <person name="Levy M.Z."/>
            <person name="Ribeiro J.M."/>
        </authorList>
    </citation>
    <scope>NUCLEOTIDE SEQUENCE</scope>
    <source>
        <strain evidence="6">Chile</strain>
        <tissue evidence="6">Salivary glands</tissue>
    </source>
</reference>
<dbReference type="EMBL" id="GBBI01000592">
    <property type="protein sequence ID" value="JAC18120.1"/>
    <property type="molecule type" value="mRNA"/>
</dbReference>
<keyword evidence="2 4" id="KW-0689">Ribosomal protein</keyword>
<dbReference type="GO" id="GO:0006412">
    <property type="term" value="P:translation"/>
    <property type="evidence" value="ECO:0007669"/>
    <property type="project" value="InterPro"/>
</dbReference>
<evidence type="ECO:0000259" key="5">
    <source>
        <dbReference type="Pfam" id="PF01248"/>
    </source>
</evidence>
<organism evidence="6">
    <name type="scientific">Triatoma infestans</name>
    <name type="common">Assassin bug</name>
    <dbReference type="NCBI Taxonomy" id="30076"/>
    <lineage>
        <taxon>Eukaryota</taxon>
        <taxon>Metazoa</taxon>
        <taxon>Ecdysozoa</taxon>
        <taxon>Arthropoda</taxon>
        <taxon>Hexapoda</taxon>
        <taxon>Insecta</taxon>
        <taxon>Pterygota</taxon>
        <taxon>Neoptera</taxon>
        <taxon>Paraneoptera</taxon>
        <taxon>Hemiptera</taxon>
        <taxon>Heteroptera</taxon>
        <taxon>Panheteroptera</taxon>
        <taxon>Cimicomorpha</taxon>
        <taxon>Reduviidae</taxon>
        <taxon>Triatominae</taxon>
        <taxon>Triatoma</taxon>
    </lineage>
</organism>
<evidence type="ECO:0000313" key="6">
    <source>
        <dbReference type="EMBL" id="JAC18120.1"/>
    </source>
</evidence>
<evidence type="ECO:0000256" key="2">
    <source>
        <dbReference type="ARBA" id="ARBA00022980"/>
    </source>
</evidence>
<dbReference type="FunFam" id="3.30.1330.30:FF:000019">
    <property type="entry name" value="40S ribosomal protein S12"/>
    <property type="match status" value="1"/>
</dbReference>
<evidence type="ECO:0000256" key="3">
    <source>
        <dbReference type="ARBA" id="ARBA00023274"/>
    </source>
</evidence>
<sequence>MDIEEPGSPIQVEAADVNTALQEVLKTAVKSGVVAHGLHESAKSLDKRQALLCVLAENCEEPMYKKLVTALCSEHQIPIVTVDSNKKLGEWTGLCKIDKTGKPRKVVGCSCVVIKDWGEDSQHLDLLKEYLRGL</sequence>
<keyword evidence="3 4" id="KW-0687">Ribonucleoprotein</keyword>
<dbReference type="InterPro" id="IPR000530">
    <property type="entry name" value="Ribosomal_eS12"/>
</dbReference>
<dbReference type="Gene3D" id="3.30.1330.30">
    <property type="match status" value="1"/>
</dbReference>